<dbReference type="EMBL" id="AYYP01000063">
    <property type="protein sequence ID" value="KRM63309.1"/>
    <property type="molecule type" value="Genomic_DNA"/>
</dbReference>
<dbReference type="PATRIC" id="fig|1423718.3.peg.607"/>
<gene>
    <name evidence="1" type="ORF">FC14_GL000588</name>
</gene>
<name>A0A0R2A860_9LACO</name>
<dbReference type="AlphaFoldDB" id="A0A0R2A860"/>
<keyword evidence="2" id="KW-1185">Reference proteome</keyword>
<comment type="caution">
    <text evidence="1">The sequence shown here is derived from an EMBL/GenBank/DDBJ whole genome shotgun (WGS) entry which is preliminary data.</text>
</comment>
<dbReference type="PANTHER" id="PTHR39166">
    <property type="entry name" value="BLL1166 PROTEIN"/>
    <property type="match status" value="1"/>
</dbReference>
<dbReference type="RefSeq" id="WP_056977278.1">
    <property type="nucleotide sequence ID" value="NZ_AYYP01000063.1"/>
</dbReference>
<dbReference type="OrthoDB" id="1901124at2"/>
<protein>
    <recommendedName>
        <fullName evidence="3">Nucleotidyltransferase family protein</fullName>
    </recommendedName>
</protein>
<evidence type="ECO:0008006" key="3">
    <source>
        <dbReference type="Google" id="ProtNLM"/>
    </source>
</evidence>
<organism evidence="1 2">
    <name type="scientific">Ligilactobacillus agilis DSM 20509</name>
    <dbReference type="NCBI Taxonomy" id="1423718"/>
    <lineage>
        <taxon>Bacteria</taxon>
        <taxon>Bacillati</taxon>
        <taxon>Bacillota</taxon>
        <taxon>Bacilli</taxon>
        <taxon>Lactobacillales</taxon>
        <taxon>Lactobacillaceae</taxon>
        <taxon>Ligilactobacillus</taxon>
    </lineage>
</organism>
<dbReference type="Pfam" id="PF06042">
    <property type="entry name" value="NTP_transf_6"/>
    <property type="match status" value="1"/>
</dbReference>
<accession>A0A0R2A860</accession>
<sequence>MKYQEQLEQLLINNPEINEIFAILRKFHLGQAYLCAGSVRTLVWNSLIQRETNLKLGNLDIFYNAQFESAEEHQVLTTRLNQTYSKYLWSLNNLSQINPHAGHHQNGQALPDVIAAFPETASAVGVNLDFQGKVSIIAPYGLNDLFEFKLVASPNFLTDSTKLAQFHKRVERKNWLTIWPQLTLA</sequence>
<proteinExistence type="predicted"/>
<dbReference type="PANTHER" id="PTHR39166:SF1">
    <property type="entry name" value="BLL1166 PROTEIN"/>
    <property type="match status" value="1"/>
</dbReference>
<evidence type="ECO:0000313" key="1">
    <source>
        <dbReference type="EMBL" id="KRM63309.1"/>
    </source>
</evidence>
<dbReference type="InterPro" id="IPR009267">
    <property type="entry name" value="NTP_transf_6"/>
</dbReference>
<evidence type="ECO:0000313" key="2">
    <source>
        <dbReference type="Proteomes" id="UP000051008"/>
    </source>
</evidence>
<dbReference type="Proteomes" id="UP000051008">
    <property type="component" value="Unassembled WGS sequence"/>
</dbReference>
<reference evidence="1 2" key="1">
    <citation type="journal article" date="2015" name="Genome Announc.">
        <title>Expanding the biotechnology potential of lactobacilli through comparative genomics of 213 strains and associated genera.</title>
        <authorList>
            <person name="Sun Z."/>
            <person name="Harris H.M."/>
            <person name="McCann A."/>
            <person name="Guo C."/>
            <person name="Argimon S."/>
            <person name="Zhang W."/>
            <person name="Yang X."/>
            <person name="Jeffery I.B."/>
            <person name="Cooney J.C."/>
            <person name="Kagawa T.F."/>
            <person name="Liu W."/>
            <person name="Song Y."/>
            <person name="Salvetti E."/>
            <person name="Wrobel A."/>
            <person name="Rasinkangas P."/>
            <person name="Parkhill J."/>
            <person name="Rea M.C."/>
            <person name="O'Sullivan O."/>
            <person name="Ritari J."/>
            <person name="Douillard F.P."/>
            <person name="Paul Ross R."/>
            <person name="Yang R."/>
            <person name="Briner A.E."/>
            <person name="Felis G.E."/>
            <person name="de Vos W.M."/>
            <person name="Barrangou R."/>
            <person name="Klaenhammer T.R."/>
            <person name="Caufield P.W."/>
            <person name="Cui Y."/>
            <person name="Zhang H."/>
            <person name="O'Toole P.W."/>
        </authorList>
    </citation>
    <scope>NUCLEOTIDE SEQUENCE [LARGE SCALE GENOMIC DNA]</scope>
    <source>
        <strain evidence="1 2">DSM 20509</strain>
    </source>
</reference>